<dbReference type="Pfam" id="PF07330">
    <property type="entry name" value="DUF1467"/>
    <property type="match status" value="1"/>
</dbReference>
<dbReference type="EMBL" id="CP106738">
    <property type="protein sequence ID" value="UXX84378.1"/>
    <property type="molecule type" value="Genomic_DNA"/>
</dbReference>
<keyword evidence="1" id="KW-0472">Membrane</keyword>
<proteinExistence type="predicted"/>
<reference evidence="2" key="1">
    <citation type="submission" date="2022-10" db="EMBL/GenBank/DDBJ databases">
        <title>Roseovarius pelagicus sp. nov., isolated from Arctic seawater.</title>
        <authorList>
            <person name="Hong Y.W."/>
            <person name="Hwang C.Y."/>
        </authorList>
    </citation>
    <scope>NUCLEOTIDE SEQUENCE</scope>
    <source>
        <strain evidence="2">HL-MP18</strain>
    </source>
</reference>
<keyword evidence="3" id="KW-1185">Reference proteome</keyword>
<name>A0ABY6DGM6_9RHOB</name>
<gene>
    <name evidence="2" type="ORF">N7U68_06975</name>
</gene>
<evidence type="ECO:0000313" key="2">
    <source>
        <dbReference type="EMBL" id="UXX84378.1"/>
    </source>
</evidence>
<organism evidence="2 3">
    <name type="scientific">Roseovarius pelagicus</name>
    <dbReference type="NCBI Taxonomy" id="2980108"/>
    <lineage>
        <taxon>Bacteria</taxon>
        <taxon>Pseudomonadati</taxon>
        <taxon>Pseudomonadota</taxon>
        <taxon>Alphaproteobacteria</taxon>
        <taxon>Rhodobacterales</taxon>
        <taxon>Roseobacteraceae</taxon>
        <taxon>Roseovarius</taxon>
    </lineage>
</organism>
<accession>A0ABY6DGM6</accession>
<evidence type="ECO:0000256" key="1">
    <source>
        <dbReference type="SAM" id="Phobius"/>
    </source>
</evidence>
<dbReference type="Proteomes" id="UP001064087">
    <property type="component" value="Chromosome"/>
</dbReference>
<feature type="transmembrane region" description="Helical" evidence="1">
    <location>
        <begin position="53"/>
        <end position="72"/>
    </location>
</feature>
<keyword evidence="1" id="KW-1133">Transmembrane helix</keyword>
<evidence type="ECO:0000313" key="3">
    <source>
        <dbReference type="Proteomes" id="UP001064087"/>
    </source>
</evidence>
<dbReference type="RefSeq" id="WP_263048677.1">
    <property type="nucleotide sequence ID" value="NZ_CP106738.1"/>
</dbReference>
<dbReference type="InterPro" id="IPR009935">
    <property type="entry name" value="DUF1467"/>
</dbReference>
<keyword evidence="1" id="KW-0812">Transmembrane</keyword>
<sequence length="96" mass="10474">MGPVSAIVLFVMIWSMTFLVAIPIRLQTQGEAGDVVPGTHQGSPERHNLKKKALISTLIAVVIWSVVAWIIITGTITLDDINLYERFGPGEFTPAD</sequence>
<feature type="transmembrane region" description="Helical" evidence="1">
    <location>
        <begin position="6"/>
        <end position="24"/>
    </location>
</feature>
<protein>
    <submittedName>
        <fullName evidence="2">DUF1467 family protein</fullName>
    </submittedName>
</protein>